<dbReference type="Pfam" id="PF02042">
    <property type="entry name" value="RWP-RK"/>
    <property type="match status" value="1"/>
</dbReference>
<evidence type="ECO:0000259" key="5">
    <source>
        <dbReference type="PROSITE" id="PS51519"/>
    </source>
</evidence>
<keyword evidence="4" id="KW-0539">Nucleus</keyword>
<evidence type="ECO:0000313" key="7">
    <source>
        <dbReference type="Proteomes" id="UP001157974"/>
    </source>
</evidence>
<dbReference type="InterPro" id="IPR003035">
    <property type="entry name" value="RWP-RK_dom"/>
</dbReference>
<dbReference type="GO" id="GO:0003677">
    <property type="term" value="F:DNA binding"/>
    <property type="evidence" value="ECO:0007669"/>
    <property type="project" value="UniProtKB-KW"/>
</dbReference>
<dbReference type="EMBL" id="JAMWBK010000001">
    <property type="protein sequence ID" value="KAJ8908795.1"/>
    <property type="molecule type" value="Genomic_DNA"/>
</dbReference>
<keyword evidence="7" id="KW-1185">Reference proteome</keyword>
<name>A0AAV8V1S1_9RHOD</name>
<evidence type="ECO:0000256" key="2">
    <source>
        <dbReference type="ARBA" id="ARBA00023125"/>
    </source>
</evidence>
<keyword evidence="3" id="KW-0804">Transcription</keyword>
<evidence type="ECO:0000256" key="1">
    <source>
        <dbReference type="ARBA" id="ARBA00023015"/>
    </source>
</evidence>
<organism evidence="6 7">
    <name type="scientific">Rhodosorus marinus</name>
    <dbReference type="NCBI Taxonomy" id="101924"/>
    <lineage>
        <taxon>Eukaryota</taxon>
        <taxon>Rhodophyta</taxon>
        <taxon>Stylonematophyceae</taxon>
        <taxon>Stylonematales</taxon>
        <taxon>Stylonemataceae</taxon>
        <taxon>Rhodosorus</taxon>
    </lineage>
</organism>
<dbReference type="Proteomes" id="UP001157974">
    <property type="component" value="Unassembled WGS sequence"/>
</dbReference>
<keyword evidence="2" id="KW-0238">DNA-binding</keyword>
<gene>
    <name evidence="6" type="ORF">NDN08_005499</name>
</gene>
<comment type="caution">
    <text evidence="6">The sequence shown here is derived from an EMBL/GenBank/DDBJ whole genome shotgun (WGS) entry which is preliminary data.</text>
</comment>
<dbReference type="AlphaFoldDB" id="A0AAV8V1S1"/>
<proteinExistence type="predicted"/>
<protein>
    <recommendedName>
        <fullName evidence="5">RWP-RK domain-containing protein</fullName>
    </recommendedName>
</protein>
<reference evidence="6 7" key="1">
    <citation type="journal article" date="2023" name="Nat. Commun.">
        <title>Origin of minicircular mitochondrial genomes in red algae.</title>
        <authorList>
            <person name="Lee Y."/>
            <person name="Cho C.H."/>
            <person name="Lee Y.M."/>
            <person name="Park S.I."/>
            <person name="Yang J.H."/>
            <person name="West J.A."/>
            <person name="Bhattacharya D."/>
            <person name="Yoon H.S."/>
        </authorList>
    </citation>
    <scope>NUCLEOTIDE SEQUENCE [LARGE SCALE GENOMIC DNA]</scope>
    <source>
        <strain evidence="6 7">CCMP1338</strain>
        <tissue evidence="6">Whole cell</tissue>
    </source>
</reference>
<dbReference type="PROSITE" id="PS51519">
    <property type="entry name" value="RWP_RK"/>
    <property type="match status" value="1"/>
</dbReference>
<evidence type="ECO:0000256" key="3">
    <source>
        <dbReference type="ARBA" id="ARBA00023163"/>
    </source>
</evidence>
<accession>A0AAV8V1S1</accession>
<evidence type="ECO:0000256" key="4">
    <source>
        <dbReference type="ARBA" id="ARBA00023242"/>
    </source>
</evidence>
<sequence>MECSGDFEPLPSMDFDDVDILSAELSDISDDLFSPMISATVDAGPSDIEQFVADPKMSSAWRIPNHEEVFFLEVEALDNLTHGTGEAVYQYELEDKETSEAKGDPAHFRLAFRREDAGVSFRLWMRPLVDGLQRQDLRFRVKVYVDELGEPLASTAIACTLVNERSFLGSFNYQWGEFALCYEGPEGASSFKVPFKSFDVCNQTPECFSEVSSAANTRLSSKEESNFLERLEWPEGAIVEDFSLPFDEALKSGSSILDGLTTSSSEEDSSDTVAATNWDSCAAHISPSEQVFSEHEAGAYQESVVCEPLKPEQDAPLVQQVQYQPLNKSWAFEYLFNEIVASSLDTERHKMLIERTLLALSDKLRRFYKPETPRIQFEELSPLFMLTRSEVSRRTGLCLNQFKRIIRQAGIARWPSRKYRQTYRKVTHLTRQFQEKIGKRTDKTRKRSFQSHASKYNIKLLKLKNEAFQIVSDLDGV</sequence>
<keyword evidence="1" id="KW-0805">Transcription regulation</keyword>
<evidence type="ECO:0000313" key="6">
    <source>
        <dbReference type="EMBL" id="KAJ8908795.1"/>
    </source>
</evidence>
<feature type="domain" description="RWP-RK" evidence="5">
    <location>
        <begin position="359"/>
        <end position="442"/>
    </location>
</feature>